<feature type="domain" description="H repeat-associated protein N-terminal" evidence="1">
    <location>
        <begin position="37"/>
        <end position="81"/>
    </location>
</feature>
<reference evidence="2 4" key="1">
    <citation type="submission" date="2019-12" db="EMBL/GenBank/DDBJ databases">
        <title>Microbes associate with the intestines of laboratory mice.</title>
        <authorList>
            <person name="Navarre W."/>
            <person name="Wong E."/>
        </authorList>
    </citation>
    <scope>NUCLEOTIDE SEQUENCE [LARGE SCALE GENOMIC DNA]</scope>
    <source>
        <strain evidence="2 4">NM51_B2-22</strain>
    </source>
</reference>
<feature type="non-terminal residue" evidence="2">
    <location>
        <position position="83"/>
    </location>
</feature>
<comment type="caution">
    <text evidence="2">The sequence shown here is derived from an EMBL/GenBank/DDBJ whole genome shotgun (WGS) entry which is preliminary data.</text>
</comment>
<accession>A0A7X3G9D4</accession>
<organism evidence="2 4">
    <name type="scientific">Streptococcus danieliae</name>
    <dbReference type="NCBI Taxonomy" id="747656"/>
    <lineage>
        <taxon>Bacteria</taxon>
        <taxon>Bacillati</taxon>
        <taxon>Bacillota</taxon>
        <taxon>Bacilli</taxon>
        <taxon>Lactobacillales</taxon>
        <taxon>Streptococcaceae</taxon>
        <taxon>Streptococcus</taxon>
    </lineage>
</organism>
<dbReference type="EMBL" id="WSRS01000075">
    <property type="protein sequence ID" value="MVX59467.1"/>
    <property type="molecule type" value="Genomic_DNA"/>
</dbReference>
<dbReference type="EMBL" id="WSRS01000158">
    <property type="protein sequence ID" value="MVX59783.1"/>
    <property type="molecule type" value="Genomic_DNA"/>
</dbReference>
<evidence type="ECO:0000313" key="3">
    <source>
        <dbReference type="EMBL" id="MVX59783.1"/>
    </source>
</evidence>
<dbReference type="InterPro" id="IPR032806">
    <property type="entry name" value="YbfD_N"/>
</dbReference>
<dbReference type="Pfam" id="PF13808">
    <property type="entry name" value="DDE_Tnp_1_assoc"/>
    <property type="match status" value="1"/>
</dbReference>
<name>A0A7X3G9D4_9STRE</name>
<protein>
    <recommendedName>
        <fullName evidence="1">H repeat-associated protein N-terminal domain-containing protein</fullName>
    </recommendedName>
</protein>
<dbReference type="Proteomes" id="UP000461595">
    <property type="component" value="Unassembled WGS sequence"/>
</dbReference>
<evidence type="ECO:0000259" key="1">
    <source>
        <dbReference type="Pfam" id="PF13808"/>
    </source>
</evidence>
<dbReference type="AlphaFoldDB" id="A0A7X3G9D4"/>
<evidence type="ECO:0000313" key="4">
    <source>
        <dbReference type="Proteomes" id="UP000461595"/>
    </source>
</evidence>
<sequence length="83" mass="9705">MKKSRFCKFSETDNYSKIPVLKSIMDLGGGSMNLLITYLKSIDDKRDSWKIRHTLVDIVLLIFFARLSGAEYWEDIEDFGKCY</sequence>
<evidence type="ECO:0000313" key="2">
    <source>
        <dbReference type="EMBL" id="MVX59467.1"/>
    </source>
</evidence>
<gene>
    <name evidence="2" type="ORF">E5983_07460</name>
    <name evidence="3" type="ORF">E5983_09190</name>
</gene>
<proteinExistence type="predicted"/>